<sequence>MTQKTALTAPSPNQNKQHADRIFRQRTKLRITLSIVLVALLLGTAAASIILGQYYVPLSDFWAILFRDPNYDGLSSSVVWEIRLPRILLGFLVGAALGVAGTLMQAVFANPLAEPSIIGVTSGAGVGAALVIVLNISVLGTFTVPAAAFLSAVLVTLIIYQMARNRGRVAVINLVLTGIAVNAVCGAIISFLVYLAPTSNREQIIFWQMGSLNGSQWKHVWVVLPIVLLGIVIALRLGSQLDILALGERAAGHTGINVKALRVIAITGSAVLTAGAVAFAGLIGFVGLIVPHLLRALVGPENKVLLPMSALAGAVLIGVADLAARTMIPFADLPIGIFTALVGGPTFFVLLRRMLRKGLR</sequence>
<evidence type="ECO:0000256" key="5">
    <source>
        <dbReference type="ARBA" id="ARBA00022692"/>
    </source>
</evidence>
<evidence type="ECO:0000256" key="6">
    <source>
        <dbReference type="ARBA" id="ARBA00022989"/>
    </source>
</evidence>
<keyword evidence="10" id="KW-1185">Reference proteome</keyword>
<accession>A0ABT7FXU5</accession>
<dbReference type="EMBL" id="JASNUQ010000015">
    <property type="protein sequence ID" value="MDK4290805.1"/>
    <property type="molecule type" value="Genomic_DNA"/>
</dbReference>
<evidence type="ECO:0000313" key="10">
    <source>
        <dbReference type="Proteomes" id="UP001239759"/>
    </source>
</evidence>
<feature type="transmembrane region" description="Helical" evidence="8">
    <location>
        <begin position="31"/>
        <end position="56"/>
    </location>
</feature>
<feature type="transmembrane region" description="Helical" evidence="8">
    <location>
        <begin position="116"/>
        <end position="136"/>
    </location>
</feature>
<keyword evidence="5 8" id="KW-0812">Transmembrane</keyword>
<name>A0ABT7FXU5_9CORY</name>
<evidence type="ECO:0000256" key="8">
    <source>
        <dbReference type="SAM" id="Phobius"/>
    </source>
</evidence>
<evidence type="ECO:0000313" key="9">
    <source>
        <dbReference type="EMBL" id="MDK4290805.1"/>
    </source>
</evidence>
<evidence type="ECO:0000256" key="7">
    <source>
        <dbReference type="ARBA" id="ARBA00023136"/>
    </source>
</evidence>
<reference evidence="9 10" key="1">
    <citation type="submission" date="2023-05" db="EMBL/GenBank/DDBJ databases">
        <title>Metabolic capabilities are highly conserved among human nasal-associated Corynebacterium species in pangenomic analyses.</title>
        <authorList>
            <person name="Tran T.H."/>
            <person name="Roberts A.Q."/>
            <person name="Escapa I.F."/>
            <person name="Gao W."/>
            <person name="Conlan S."/>
            <person name="Kong H."/>
            <person name="Segre J.A."/>
            <person name="Kelly M.S."/>
            <person name="Lemon K.P."/>
        </authorList>
    </citation>
    <scope>NUCLEOTIDE SEQUENCE [LARGE SCALE GENOMIC DNA]</scope>
    <source>
        <strain evidence="9 10">KPL3772</strain>
    </source>
</reference>
<dbReference type="InterPro" id="IPR000522">
    <property type="entry name" value="ABC_transptr_permease_BtuC"/>
</dbReference>
<keyword evidence="6 8" id="KW-1133">Transmembrane helix</keyword>
<dbReference type="CDD" id="cd06550">
    <property type="entry name" value="TM_ABC_iron-siderophores_like"/>
    <property type="match status" value="1"/>
</dbReference>
<evidence type="ECO:0000256" key="3">
    <source>
        <dbReference type="ARBA" id="ARBA00022448"/>
    </source>
</evidence>
<dbReference type="PANTHER" id="PTHR30472">
    <property type="entry name" value="FERRIC ENTEROBACTIN TRANSPORT SYSTEM PERMEASE PROTEIN"/>
    <property type="match status" value="1"/>
</dbReference>
<keyword evidence="7 8" id="KW-0472">Membrane</keyword>
<keyword evidence="4" id="KW-1003">Cell membrane</keyword>
<dbReference type="RefSeq" id="WP_126850141.1">
    <property type="nucleotide sequence ID" value="NZ_CP051667.1"/>
</dbReference>
<feature type="transmembrane region" description="Helical" evidence="8">
    <location>
        <begin position="216"/>
        <end position="239"/>
    </location>
</feature>
<comment type="subcellular location">
    <subcellularLocation>
        <location evidence="1">Cell membrane</location>
        <topology evidence="1">Multi-pass membrane protein</topology>
    </subcellularLocation>
</comment>
<proteinExistence type="inferred from homology"/>
<gene>
    <name evidence="9" type="ORF">QPX23_08765</name>
</gene>
<dbReference type="SUPFAM" id="SSF81345">
    <property type="entry name" value="ABC transporter involved in vitamin B12 uptake, BtuC"/>
    <property type="match status" value="1"/>
</dbReference>
<dbReference type="Gene3D" id="1.10.3470.10">
    <property type="entry name" value="ABC transporter involved in vitamin B12 uptake, BtuC"/>
    <property type="match status" value="1"/>
</dbReference>
<feature type="transmembrane region" description="Helical" evidence="8">
    <location>
        <begin position="331"/>
        <end position="351"/>
    </location>
</feature>
<dbReference type="Proteomes" id="UP001239759">
    <property type="component" value="Unassembled WGS sequence"/>
</dbReference>
<dbReference type="InterPro" id="IPR037294">
    <property type="entry name" value="ABC_BtuC-like"/>
</dbReference>
<evidence type="ECO:0000256" key="1">
    <source>
        <dbReference type="ARBA" id="ARBA00004651"/>
    </source>
</evidence>
<keyword evidence="3" id="KW-0813">Transport</keyword>
<evidence type="ECO:0000256" key="4">
    <source>
        <dbReference type="ARBA" id="ARBA00022475"/>
    </source>
</evidence>
<feature type="transmembrane region" description="Helical" evidence="8">
    <location>
        <begin position="260"/>
        <end position="293"/>
    </location>
</feature>
<dbReference type="Pfam" id="PF01032">
    <property type="entry name" value="FecCD"/>
    <property type="match status" value="1"/>
</dbReference>
<protein>
    <submittedName>
        <fullName evidence="9">Iron ABC transporter permease</fullName>
    </submittedName>
</protein>
<organism evidence="9 10">
    <name type="scientific">Corynebacterium pseudodiphtheriticum</name>
    <dbReference type="NCBI Taxonomy" id="37637"/>
    <lineage>
        <taxon>Bacteria</taxon>
        <taxon>Bacillati</taxon>
        <taxon>Actinomycetota</taxon>
        <taxon>Actinomycetes</taxon>
        <taxon>Mycobacteriales</taxon>
        <taxon>Corynebacteriaceae</taxon>
        <taxon>Corynebacterium</taxon>
    </lineage>
</organism>
<feature type="transmembrane region" description="Helical" evidence="8">
    <location>
        <begin position="142"/>
        <end position="160"/>
    </location>
</feature>
<feature type="transmembrane region" description="Helical" evidence="8">
    <location>
        <begin position="172"/>
        <end position="196"/>
    </location>
</feature>
<evidence type="ECO:0000256" key="2">
    <source>
        <dbReference type="ARBA" id="ARBA00007935"/>
    </source>
</evidence>
<comment type="similarity">
    <text evidence="2">Belongs to the binding-protein-dependent transport system permease family. FecCD subfamily.</text>
</comment>
<comment type="caution">
    <text evidence="9">The sequence shown here is derived from an EMBL/GenBank/DDBJ whole genome shotgun (WGS) entry which is preliminary data.</text>
</comment>
<feature type="transmembrane region" description="Helical" evidence="8">
    <location>
        <begin position="87"/>
        <end position="109"/>
    </location>
</feature>
<dbReference type="PANTHER" id="PTHR30472:SF25">
    <property type="entry name" value="ABC TRANSPORTER PERMEASE PROTEIN MJ0876-RELATED"/>
    <property type="match status" value="1"/>
</dbReference>